<sequence length="121" mass="13112">MDTNTTGTSTYHFASWLTAERPTPLPDSHPITYGQAVTFAYQLTSATPYGHQTVLLRDAIRAESPPFTAYFSKLKPYRGRLPVCTADSLPILPANQVPPVAIKVTVPHNVDPPSTEDSAAS</sequence>
<evidence type="ECO:0000313" key="3">
    <source>
        <dbReference type="WBParaSite" id="SSLN_0000030701-mRNA-1"/>
    </source>
</evidence>
<reference evidence="3" key="1">
    <citation type="submission" date="2016-06" db="UniProtKB">
        <authorList>
            <consortium name="WormBaseParasite"/>
        </authorList>
    </citation>
    <scope>IDENTIFICATION</scope>
</reference>
<proteinExistence type="predicted"/>
<accession>A0A183S7U2</accession>
<name>A0A183S7U2_SCHSO</name>
<evidence type="ECO:0000313" key="2">
    <source>
        <dbReference type="Proteomes" id="UP000275846"/>
    </source>
</evidence>
<evidence type="ECO:0000313" key="1">
    <source>
        <dbReference type="EMBL" id="VDL85374.1"/>
    </source>
</evidence>
<dbReference type="EMBL" id="UYSU01000179">
    <property type="protein sequence ID" value="VDL85374.1"/>
    <property type="molecule type" value="Genomic_DNA"/>
</dbReference>
<keyword evidence="2" id="KW-1185">Reference proteome</keyword>
<organism evidence="3">
    <name type="scientific">Schistocephalus solidus</name>
    <name type="common">Tapeworm</name>
    <dbReference type="NCBI Taxonomy" id="70667"/>
    <lineage>
        <taxon>Eukaryota</taxon>
        <taxon>Metazoa</taxon>
        <taxon>Spiralia</taxon>
        <taxon>Lophotrochozoa</taxon>
        <taxon>Platyhelminthes</taxon>
        <taxon>Cestoda</taxon>
        <taxon>Eucestoda</taxon>
        <taxon>Diphyllobothriidea</taxon>
        <taxon>Diphyllobothriidae</taxon>
        <taxon>Schistocephalus</taxon>
    </lineage>
</organism>
<dbReference type="Proteomes" id="UP000275846">
    <property type="component" value="Unassembled WGS sequence"/>
</dbReference>
<reference evidence="1 2" key="2">
    <citation type="submission" date="2018-11" db="EMBL/GenBank/DDBJ databases">
        <authorList>
            <consortium name="Pathogen Informatics"/>
        </authorList>
    </citation>
    <scope>NUCLEOTIDE SEQUENCE [LARGE SCALE GENOMIC DNA]</scope>
    <source>
        <strain evidence="1 2">NST_G2</strain>
    </source>
</reference>
<protein>
    <submittedName>
        <fullName evidence="3">PepX_C domain-containing protein</fullName>
    </submittedName>
</protein>
<dbReference type="WBParaSite" id="SSLN_0000030701-mRNA-1">
    <property type="protein sequence ID" value="SSLN_0000030701-mRNA-1"/>
    <property type="gene ID" value="SSLN_0000030701"/>
</dbReference>
<gene>
    <name evidence="1" type="ORF">SSLN_LOCUS290</name>
</gene>
<dbReference type="AlphaFoldDB" id="A0A183S7U2"/>